<dbReference type="EMBL" id="MN740200">
    <property type="protein sequence ID" value="QHT93087.1"/>
    <property type="molecule type" value="Genomic_DNA"/>
</dbReference>
<proteinExistence type="predicted"/>
<protein>
    <submittedName>
        <fullName evidence="1">Uncharacterized protein</fullName>
    </submittedName>
</protein>
<organism evidence="1">
    <name type="scientific">viral metagenome</name>
    <dbReference type="NCBI Taxonomy" id="1070528"/>
    <lineage>
        <taxon>unclassified sequences</taxon>
        <taxon>metagenomes</taxon>
        <taxon>organismal metagenomes</taxon>
    </lineage>
</organism>
<reference evidence="1" key="1">
    <citation type="journal article" date="2020" name="Nature">
        <title>Giant virus diversity and host interactions through global metagenomics.</title>
        <authorList>
            <person name="Schulz F."/>
            <person name="Roux S."/>
            <person name="Paez-Espino D."/>
            <person name="Jungbluth S."/>
            <person name="Walsh D.A."/>
            <person name="Denef V.J."/>
            <person name="McMahon K.D."/>
            <person name="Konstantinidis K.T."/>
            <person name="Eloe-Fadrosh E.A."/>
            <person name="Kyrpides N.C."/>
            <person name="Woyke T."/>
        </authorList>
    </citation>
    <scope>NUCLEOTIDE SEQUENCE</scope>
    <source>
        <strain evidence="1">GVMAG-M-3300023210-19</strain>
    </source>
</reference>
<evidence type="ECO:0000313" key="1">
    <source>
        <dbReference type="EMBL" id="QHT93087.1"/>
    </source>
</evidence>
<dbReference type="AlphaFoldDB" id="A0A6C0IMI0"/>
<accession>A0A6C0IMI0</accession>
<sequence>MSSVNSYLFHNTSRIGSDMTDQTQRNVHNTRFANHTLSNYFSKDTSDQHVNFAVQQPTMNFNGVSHGSGLTGSIVDHESKLRIKDVNVTPAEKVQLFTRPFATVPYLGRGSVDPQVESQLMQGEFVTDKKSASTIMDKSFTDHSLHILTNDMENHVANASENVEEAALEGWVRGGANTRQYTNDDLKVHLARPSHMM</sequence>
<name>A0A6C0IMI0_9ZZZZ</name>